<comment type="similarity">
    <text evidence="2">Belongs to the NAD(P)-dependent epimerase/dehydratase family.</text>
</comment>
<sequence>MKILMTGGTGFIGSQFIKQFQSDYKIHALVRDVNAGVGDAVKSYVYDGSIESIKVALNDVDIVLHLATYYTAVHRQEDIAPLIDANICFGANLLEAMKQTGVRRIVNIGTTWQKFGDRDHSYANLYAATKQAFQELLSYYTDAHQWSSLSLHLNDTYGKADHRKKIIQLLIETAKNESSLDMSPGSQRFETCHISDVLSAVQIALERVMSMVDTRNEEFSILTGDDTSLKELVGIIERVLGQPIKINWGARAYRDREVMTLPKQMYKTLPGWSKKVTIEDGIQELV</sequence>
<dbReference type="InterPro" id="IPR036291">
    <property type="entry name" value="NAD(P)-bd_dom_sf"/>
</dbReference>
<protein>
    <submittedName>
        <fullName evidence="4">Paratose synthase</fullName>
    </submittedName>
</protein>
<dbReference type="Pfam" id="PF01370">
    <property type="entry name" value="Epimerase"/>
    <property type="match status" value="1"/>
</dbReference>
<evidence type="ECO:0000313" key="4">
    <source>
        <dbReference type="EMBL" id="GLT20425.1"/>
    </source>
</evidence>
<gene>
    <name evidence="4" type="primary">prt</name>
    <name evidence="4" type="ORF">GCM10007938_42090</name>
</gene>
<dbReference type="Gene3D" id="3.40.50.720">
    <property type="entry name" value="NAD(P)-binding Rossmann-like Domain"/>
    <property type="match status" value="1"/>
</dbReference>
<comment type="pathway">
    <text evidence="1">Bacterial outer membrane biogenesis; LPS O-antigen biosynthesis.</text>
</comment>
<dbReference type="PANTHER" id="PTHR43000">
    <property type="entry name" value="DTDP-D-GLUCOSE 4,6-DEHYDRATASE-RELATED"/>
    <property type="match status" value="1"/>
</dbReference>
<comment type="caution">
    <text evidence="4">The sequence shown here is derived from an EMBL/GenBank/DDBJ whole genome shotgun (WGS) entry which is preliminary data.</text>
</comment>
<evidence type="ECO:0000256" key="1">
    <source>
        <dbReference type="ARBA" id="ARBA00005125"/>
    </source>
</evidence>
<evidence type="ECO:0000259" key="3">
    <source>
        <dbReference type="Pfam" id="PF01370"/>
    </source>
</evidence>
<keyword evidence="5" id="KW-1185">Reference proteome</keyword>
<feature type="domain" description="NAD-dependent epimerase/dehydratase" evidence="3">
    <location>
        <begin position="3"/>
        <end position="210"/>
    </location>
</feature>
<dbReference type="EMBL" id="BSPW01000108">
    <property type="protein sequence ID" value="GLT20425.1"/>
    <property type="molecule type" value="Genomic_DNA"/>
</dbReference>
<accession>A0ABQ6F4G6</accession>
<dbReference type="SUPFAM" id="SSF51735">
    <property type="entry name" value="NAD(P)-binding Rossmann-fold domains"/>
    <property type="match status" value="1"/>
</dbReference>
<dbReference type="InterPro" id="IPR001509">
    <property type="entry name" value="Epimerase_deHydtase"/>
</dbReference>
<proteinExistence type="inferred from homology"/>
<evidence type="ECO:0000256" key="2">
    <source>
        <dbReference type="ARBA" id="ARBA00007637"/>
    </source>
</evidence>
<dbReference type="Proteomes" id="UP001157138">
    <property type="component" value="Unassembled WGS sequence"/>
</dbReference>
<evidence type="ECO:0000313" key="5">
    <source>
        <dbReference type="Proteomes" id="UP001157138"/>
    </source>
</evidence>
<organism evidence="4 5">
    <name type="scientific">Vibrio zhanjiangensis</name>
    <dbReference type="NCBI Taxonomy" id="1046128"/>
    <lineage>
        <taxon>Bacteria</taxon>
        <taxon>Pseudomonadati</taxon>
        <taxon>Pseudomonadota</taxon>
        <taxon>Gammaproteobacteria</taxon>
        <taxon>Vibrionales</taxon>
        <taxon>Vibrionaceae</taxon>
        <taxon>Vibrio</taxon>
    </lineage>
</organism>
<reference evidence="5" key="1">
    <citation type="journal article" date="2019" name="Int. J. Syst. Evol. Microbiol.">
        <title>The Global Catalogue of Microorganisms (GCM) 10K type strain sequencing project: providing services to taxonomists for standard genome sequencing and annotation.</title>
        <authorList>
            <consortium name="The Broad Institute Genomics Platform"/>
            <consortium name="The Broad Institute Genome Sequencing Center for Infectious Disease"/>
            <person name="Wu L."/>
            <person name="Ma J."/>
        </authorList>
    </citation>
    <scope>NUCLEOTIDE SEQUENCE [LARGE SCALE GENOMIC DNA]</scope>
    <source>
        <strain evidence="5">NBRC 108723</strain>
    </source>
</reference>
<name>A0ABQ6F4G6_9VIBR</name>
<dbReference type="RefSeq" id="WP_284194247.1">
    <property type="nucleotide sequence ID" value="NZ_BSPW01000108.1"/>
</dbReference>